<sequence>MAEEKRLQEEIAASALAESERLRKEEEARLAEENRLKQEQEAAALAEAARLKAEKEEALKAIAPKDEATKQMNDVARSLHESSKEQEELIDKLKEKVAIKQQDLDDLIEENNLSEQGIVKAPKAFKSISAENRELEELTNEIDNIVAAQNNKIRRLDRIYKERLSEVSDPNDATNKFYKRRIEELKSQQVEVLQIRQGSIFKIQELKEEIKEERKRRIKRALYDNDEERYQKDRAALNVIRQNTPVSSQPLTADDFDYGEELSNIQIVKGIKHVEEGYYLVVAVHTDTDKRDEFLRKAVASGQKDINFFFDVNTSKYYIYYEHYDGMSNAQNALGSKGNKPFNSKMSIVKIEK</sequence>
<keyword evidence="3" id="KW-1185">Reference proteome</keyword>
<evidence type="ECO:0000313" key="3">
    <source>
        <dbReference type="Proteomes" id="UP000441333"/>
    </source>
</evidence>
<feature type="region of interest" description="Disordered" evidence="1">
    <location>
        <begin position="62"/>
        <end position="82"/>
    </location>
</feature>
<name>A0A6N6MI64_9FLAO</name>
<organism evidence="2 3">
    <name type="scientific">Pseudotamlana haliotis</name>
    <dbReference type="NCBI Taxonomy" id="2614804"/>
    <lineage>
        <taxon>Bacteria</taxon>
        <taxon>Pseudomonadati</taxon>
        <taxon>Bacteroidota</taxon>
        <taxon>Flavobacteriia</taxon>
        <taxon>Flavobacteriales</taxon>
        <taxon>Flavobacteriaceae</taxon>
        <taxon>Pseudotamlana</taxon>
    </lineage>
</organism>
<comment type="caution">
    <text evidence="2">The sequence shown here is derived from an EMBL/GenBank/DDBJ whole genome shotgun (WGS) entry which is preliminary data.</text>
</comment>
<reference evidence="2 3" key="1">
    <citation type="submission" date="2019-09" db="EMBL/GenBank/DDBJ databases">
        <authorList>
            <person name="Cao W.R."/>
        </authorList>
    </citation>
    <scope>NUCLEOTIDE SEQUENCE [LARGE SCALE GENOMIC DNA]</scope>
    <source>
        <strain evidence="2 3">B1N29</strain>
    </source>
</reference>
<gene>
    <name evidence="2" type="ORF">F6U93_01640</name>
</gene>
<dbReference type="Proteomes" id="UP000441333">
    <property type="component" value="Unassembled WGS sequence"/>
</dbReference>
<evidence type="ECO:0000313" key="2">
    <source>
        <dbReference type="EMBL" id="KAB1070728.1"/>
    </source>
</evidence>
<evidence type="ECO:0000256" key="1">
    <source>
        <dbReference type="SAM" id="MobiDB-lite"/>
    </source>
</evidence>
<dbReference type="AlphaFoldDB" id="A0A6N6MI64"/>
<dbReference type="EMBL" id="WAAT01000010">
    <property type="protein sequence ID" value="KAB1070728.1"/>
    <property type="molecule type" value="Genomic_DNA"/>
</dbReference>
<proteinExistence type="predicted"/>
<protein>
    <submittedName>
        <fullName evidence="2">SprD domain protein</fullName>
    </submittedName>
</protein>
<accession>A0A6N6MI64</accession>